<keyword evidence="2" id="KW-0343">GTPase activation</keyword>
<evidence type="ECO:0000256" key="1">
    <source>
        <dbReference type="ARBA" id="ARBA00004370"/>
    </source>
</evidence>
<dbReference type="GO" id="GO:0046872">
    <property type="term" value="F:metal ion binding"/>
    <property type="evidence" value="ECO:0007669"/>
    <property type="project" value="UniProtKB-KW"/>
</dbReference>
<dbReference type="InterPro" id="IPR044562">
    <property type="entry name" value="CAR1-11"/>
</dbReference>
<comment type="subcellular location">
    <subcellularLocation>
        <location evidence="1">Membrane</location>
    </subcellularLocation>
</comment>
<evidence type="ECO:0000256" key="3">
    <source>
        <dbReference type="ARBA" id="ARBA00022723"/>
    </source>
</evidence>
<evidence type="ECO:0000256" key="5">
    <source>
        <dbReference type="ARBA" id="ARBA00023121"/>
    </source>
</evidence>
<dbReference type="PANTHER" id="PTHR45933:SF5">
    <property type="entry name" value="PROTEIN C2-DOMAIN ABA-RELATED 4"/>
    <property type="match status" value="1"/>
</dbReference>
<organism evidence="7 8">
    <name type="scientific">Dendrobium chrysotoxum</name>
    <name type="common">Orchid</name>
    <dbReference type="NCBI Taxonomy" id="161865"/>
    <lineage>
        <taxon>Eukaryota</taxon>
        <taxon>Viridiplantae</taxon>
        <taxon>Streptophyta</taxon>
        <taxon>Embryophyta</taxon>
        <taxon>Tracheophyta</taxon>
        <taxon>Spermatophyta</taxon>
        <taxon>Magnoliopsida</taxon>
        <taxon>Liliopsida</taxon>
        <taxon>Asparagales</taxon>
        <taxon>Orchidaceae</taxon>
        <taxon>Epidendroideae</taxon>
        <taxon>Malaxideae</taxon>
        <taxon>Dendrobiinae</taxon>
        <taxon>Dendrobium</taxon>
    </lineage>
</organism>
<dbReference type="GO" id="GO:0005096">
    <property type="term" value="F:GTPase activator activity"/>
    <property type="evidence" value="ECO:0007669"/>
    <property type="project" value="UniProtKB-KW"/>
</dbReference>
<reference evidence="7 8" key="1">
    <citation type="journal article" date="2021" name="Hortic Res">
        <title>Chromosome-scale assembly of the Dendrobium chrysotoxum genome enhances the understanding of orchid evolution.</title>
        <authorList>
            <person name="Zhang Y."/>
            <person name="Zhang G.Q."/>
            <person name="Zhang D."/>
            <person name="Liu X.D."/>
            <person name="Xu X.Y."/>
            <person name="Sun W.H."/>
            <person name="Yu X."/>
            <person name="Zhu X."/>
            <person name="Wang Z.W."/>
            <person name="Zhao X."/>
            <person name="Zhong W.Y."/>
            <person name="Chen H."/>
            <person name="Yin W.L."/>
            <person name="Huang T."/>
            <person name="Niu S.C."/>
            <person name="Liu Z.J."/>
        </authorList>
    </citation>
    <scope>NUCLEOTIDE SEQUENCE [LARGE SCALE GENOMIC DNA]</scope>
    <source>
        <strain evidence="7">Lindl</strain>
    </source>
</reference>
<keyword evidence="4" id="KW-0106">Calcium</keyword>
<keyword evidence="8" id="KW-1185">Reference proteome</keyword>
<proteinExistence type="predicted"/>
<evidence type="ECO:0000256" key="6">
    <source>
        <dbReference type="ARBA" id="ARBA00023136"/>
    </source>
</evidence>
<dbReference type="Proteomes" id="UP000775213">
    <property type="component" value="Unassembled WGS sequence"/>
</dbReference>
<evidence type="ECO:0000313" key="8">
    <source>
        <dbReference type="Proteomes" id="UP000775213"/>
    </source>
</evidence>
<sequence length="103" mass="11494">MGNAEFDIQPFFLSVKMDLKHAPPPDGIVLKKQASTSVNCLAEESTIYLLNGKVVQDIVLRLRTLNIVKLSYICGVLSFQAPKAHRLYLSADCLIFLQIVLMD</sequence>
<name>A0AAV7HCN9_DENCH</name>
<evidence type="ECO:0000256" key="2">
    <source>
        <dbReference type="ARBA" id="ARBA00022468"/>
    </source>
</evidence>
<keyword evidence="6" id="KW-0472">Membrane</keyword>
<comment type="caution">
    <text evidence="7">The sequence shown here is derived from an EMBL/GenBank/DDBJ whole genome shotgun (WGS) entry which is preliminary data.</text>
</comment>
<keyword evidence="5" id="KW-0446">Lipid-binding</keyword>
<keyword evidence="3" id="KW-0479">Metal-binding</keyword>
<protein>
    <submittedName>
        <fullName evidence="7">Uncharacterized protein</fullName>
    </submittedName>
</protein>
<dbReference type="AlphaFoldDB" id="A0AAV7HCN9"/>
<evidence type="ECO:0000256" key="4">
    <source>
        <dbReference type="ARBA" id="ARBA00022837"/>
    </source>
</evidence>
<evidence type="ECO:0000313" key="7">
    <source>
        <dbReference type="EMBL" id="KAH0466771.1"/>
    </source>
</evidence>
<dbReference type="PANTHER" id="PTHR45933">
    <property type="entry name" value="PROTEIN C2-DOMAIN ABA-RELATED 4"/>
    <property type="match status" value="1"/>
</dbReference>
<dbReference type="GO" id="GO:0008289">
    <property type="term" value="F:lipid binding"/>
    <property type="evidence" value="ECO:0007669"/>
    <property type="project" value="UniProtKB-KW"/>
</dbReference>
<dbReference type="EMBL" id="JAGFBR010000005">
    <property type="protein sequence ID" value="KAH0466771.1"/>
    <property type="molecule type" value="Genomic_DNA"/>
</dbReference>
<gene>
    <name evidence="7" type="ORF">IEQ34_004009</name>
</gene>
<accession>A0AAV7HCN9</accession>
<dbReference type="GO" id="GO:0016020">
    <property type="term" value="C:membrane"/>
    <property type="evidence" value="ECO:0007669"/>
    <property type="project" value="UniProtKB-SubCell"/>
</dbReference>